<dbReference type="EMBL" id="LR134533">
    <property type="protein sequence ID" value="VEJ51950.1"/>
    <property type="molecule type" value="Genomic_DNA"/>
</dbReference>
<evidence type="ECO:0000256" key="2">
    <source>
        <dbReference type="ARBA" id="ARBA00009184"/>
    </source>
</evidence>
<keyword evidence="5" id="KW-0479">Metal-binding</keyword>
<evidence type="ECO:0000256" key="8">
    <source>
        <dbReference type="ARBA" id="ARBA00033209"/>
    </source>
</evidence>
<dbReference type="SUPFAM" id="SSF56784">
    <property type="entry name" value="HAD-like"/>
    <property type="match status" value="1"/>
</dbReference>
<evidence type="ECO:0000313" key="11">
    <source>
        <dbReference type="EMBL" id="VEJ51950.1"/>
    </source>
</evidence>
<comment type="similarity">
    <text evidence="2">Belongs to the HAD-like hydrolase superfamily. SerB family.</text>
</comment>
<dbReference type="InterPro" id="IPR023214">
    <property type="entry name" value="HAD_sf"/>
</dbReference>
<comment type="pathway">
    <text evidence="1">Amino-acid biosynthesis; L-histidine biosynthesis; L-histidine from 5-phospho-alpha-D-ribose 1-diphosphate: step 8/9.</text>
</comment>
<dbReference type="EC" id="3.1.3.15" evidence="3"/>
<dbReference type="Gene3D" id="3.40.50.1000">
    <property type="entry name" value="HAD superfamily/HAD-like"/>
    <property type="match status" value="1"/>
</dbReference>
<evidence type="ECO:0000256" key="1">
    <source>
        <dbReference type="ARBA" id="ARBA00004970"/>
    </source>
</evidence>
<keyword evidence="7" id="KW-0460">Magnesium</keyword>
<dbReference type="Proteomes" id="UP000272771">
    <property type="component" value="Chromosome"/>
</dbReference>
<proteinExistence type="inferred from homology"/>
<sequence>MRNLAIFDLDNTLINTDSDHSWPQYLMNKGLVDVEYTRAQNDKFYQDYQNGCLDIDAFLKFHLEPLSRFSMEELAEMHKEFVAEFIAPHISTMAKMLVQSHRDAGDELLVISSTNEFIITPICHLFGIENIIGTQLEIGADGRYTGNYIGTPSLKEGKITRLNQWLEARGESMDSYGKVYFYSDSKNDLPLLCLVSDAVAVNPDADLQQEAIAKGWPVLNFK</sequence>
<dbReference type="Pfam" id="PF12710">
    <property type="entry name" value="HAD"/>
    <property type="match status" value="1"/>
</dbReference>
<evidence type="ECO:0000256" key="5">
    <source>
        <dbReference type="ARBA" id="ARBA00022723"/>
    </source>
</evidence>
<dbReference type="OrthoDB" id="9784466at2"/>
<keyword evidence="12" id="KW-1185">Reference proteome</keyword>
<evidence type="ECO:0000256" key="9">
    <source>
        <dbReference type="ARBA" id="ARBA00052092"/>
    </source>
</evidence>
<evidence type="ECO:0000256" key="3">
    <source>
        <dbReference type="ARBA" id="ARBA00013085"/>
    </source>
</evidence>
<reference evidence="11 12" key="1">
    <citation type="submission" date="2018-12" db="EMBL/GenBank/DDBJ databases">
        <authorList>
            <consortium name="Pathogen Informatics"/>
        </authorList>
    </citation>
    <scope>NUCLEOTIDE SEQUENCE [LARGE SCALE GENOMIC DNA]</scope>
    <source>
        <strain evidence="11 12">NCTC12742</strain>
    </source>
</reference>
<dbReference type="CDD" id="cd02612">
    <property type="entry name" value="HAD_PGPPase"/>
    <property type="match status" value="1"/>
</dbReference>
<gene>
    <name evidence="11" type="ORF">NCTC12742_01859</name>
</gene>
<keyword evidence="6 11" id="KW-0378">Hydrolase</keyword>
<protein>
    <recommendedName>
        <fullName evidence="4">Histidinol-phosphatase</fullName>
        <ecNumber evidence="3">3.1.3.15</ecNumber>
    </recommendedName>
    <alternativeName>
        <fullName evidence="8">Histidinol-phosphate phosphatase</fullName>
    </alternativeName>
</protein>
<dbReference type="GO" id="GO:0046872">
    <property type="term" value="F:metal ion binding"/>
    <property type="evidence" value="ECO:0007669"/>
    <property type="project" value="UniProtKB-KW"/>
</dbReference>
<dbReference type="InterPro" id="IPR050582">
    <property type="entry name" value="HAD-like_SerB"/>
</dbReference>
<dbReference type="PANTHER" id="PTHR43344:SF13">
    <property type="entry name" value="PHOSPHATASE RV3661-RELATED"/>
    <property type="match status" value="1"/>
</dbReference>
<dbReference type="NCBIfam" id="TIGR01490">
    <property type="entry name" value="HAD-SF-IB-hyp1"/>
    <property type="match status" value="1"/>
</dbReference>
<dbReference type="FunFam" id="3.40.50.1000:FF:000025">
    <property type="entry name" value="HAD hydrolase, family IB"/>
    <property type="match status" value="1"/>
</dbReference>
<dbReference type="KEGG" id="nwe:SAMEA3174300_0416"/>
<dbReference type="GO" id="GO:0004401">
    <property type="term" value="F:histidinol-phosphatase activity"/>
    <property type="evidence" value="ECO:0007669"/>
    <property type="project" value="UniProtKB-EC"/>
</dbReference>
<dbReference type="InterPro" id="IPR036412">
    <property type="entry name" value="HAD-like_sf"/>
</dbReference>
<comment type="function">
    <text evidence="10">Catalyzes the dephosphorylation of histidinol-phosphate to histidinol, the direct precursor of histidine.</text>
</comment>
<organism evidence="11 12">
    <name type="scientific">Neisseria weaveri</name>
    <dbReference type="NCBI Taxonomy" id="28091"/>
    <lineage>
        <taxon>Bacteria</taxon>
        <taxon>Pseudomonadati</taxon>
        <taxon>Pseudomonadota</taxon>
        <taxon>Betaproteobacteria</taxon>
        <taxon>Neisseriales</taxon>
        <taxon>Neisseriaceae</taxon>
        <taxon>Neisseria</taxon>
    </lineage>
</organism>
<dbReference type="InterPro" id="IPR006385">
    <property type="entry name" value="HAD_hydro_SerB1"/>
</dbReference>
<name>A0A448VQ89_9NEIS</name>
<dbReference type="Gene3D" id="1.20.1440.100">
    <property type="entry name" value="SG protein - dephosphorylation function"/>
    <property type="match status" value="1"/>
</dbReference>
<comment type="catalytic activity">
    <reaction evidence="9">
        <text>L-histidinol phosphate + H2O = L-histidinol + phosphate</text>
        <dbReference type="Rhea" id="RHEA:14465"/>
        <dbReference type="ChEBI" id="CHEBI:15377"/>
        <dbReference type="ChEBI" id="CHEBI:43474"/>
        <dbReference type="ChEBI" id="CHEBI:57699"/>
        <dbReference type="ChEBI" id="CHEBI:57980"/>
        <dbReference type="EC" id="3.1.3.15"/>
    </reaction>
    <physiologicalReaction direction="left-to-right" evidence="9">
        <dbReference type="Rhea" id="RHEA:14466"/>
    </physiologicalReaction>
</comment>
<dbReference type="PANTHER" id="PTHR43344">
    <property type="entry name" value="PHOSPHOSERINE PHOSPHATASE"/>
    <property type="match status" value="1"/>
</dbReference>
<evidence type="ECO:0000313" key="12">
    <source>
        <dbReference type="Proteomes" id="UP000272771"/>
    </source>
</evidence>
<dbReference type="NCBIfam" id="TIGR01488">
    <property type="entry name" value="HAD-SF-IB"/>
    <property type="match status" value="1"/>
</dbReference>
<evidence type="ECO:0000256" key="7">
    <source>
        <dbReference type="ARBA" id="ARBA00022842"/>
    </source>
</evidence>
<evidence type="ECO:0000256" key="10">
    <source>
        <dbReference type="ARBA" id="ARBA00053547"/>
    </source>
</evidence>
<evidence type="ECO:0000256" key="4">
    <source>
        <dbReference type="ARBA" id="ARBA00021697"/>
    </source>
</evidence>
<dbReference type="AlphaFoldDB" id="A0A448VQ89"/>
<accession>A0A448VQ89</accession>
<dbReference type="RefSeq" id="WP_004284815.1">
    <property type="nucleotide sequence ID" value="NZ_CAUJRG010000016.1"/>
</dbReference>
<dbReference type="STRING" id="28091.SAMEA3174300_00416"/>
<evidence type="ECO:0000256" key="6">
    <source>
        <dbReference type="ARBA" id="ARBA00022801"/>
    </source>
</evidence>